<dbReference type="PROSITE" id="PS51918">
    <property type="entry name" value="RADICAL_SAM"/>
    <property type="match status" value="1"/>
</dbReference>
<feature type="binding site" evidence="12">
    <location>
        <position position="38"/>
    </location>
    <ligand>
        <name>S-adenosyl-L-methionine</name>
        <dbReference type="ChEBI" id="CHEBI:59789"/>
    </ligand>
</feature>
<feature type="binding site" evidence="12">
    <location>
        <position position="78"/>
    </location>
    <ligand>
        <name>S-adenosyl-L-methionine</name>
        <dbReference type="ChEBI" id="CHEBI:59789"/>
    </ligand>
</feature>
<keyword evidence="15" id="KW-1185">Reference proteome</keyword>
<keyword evidence="9 12" id="KW-0501">Molybdenum cofactor biosynthesis</keyword>
<evidence type="ECO:0000256" key="3">
    <source>
        <dbReference type="ARBA" id="ARBA00022691"/>
    </source>
</evidence>
<feature type="binding site" evidence="12">
    <location>
        <position position="265"/>
    </location>
    <ligand>
        <name>[4Fe-4S] cluster</name>
        <dbReference type="ChEBI" id="CHEBI:49883"/>
        <label>2</label>
        <note>4Fe-4S-substrate</note>
    </ligand>
</feature>
<dbReference type="GO" id="GO:0046872">
    <property type="term" value="F:metal ion binding"/>
    <property type="evidence" value="ECO:0007669"/>
    <property type="project" value="UniProtKB-KW"/>
</dbReference>
<dbReference type="AlphaFoldDB" id="A0A430KNJ7"/>
<dbReference type="RefSeq" id="WP_126159385.1">
    <property type="nucleotide sequence ID" value="NZ_RQXW01000014.1"/>
</dbReference>
<feature type="binding site" evidence="12">
    <location>
        <begin position="267"/>
        <end position="269"/>
    </location>
    <ligand>
        <name>GTP</name>
        <dbReference type="ChEBI" id="CHEBI:37565"/>
    </ligand>
</feature>
<dbReference type="SFLD" id="SFLDG01067">
    <property type="entry name" value="SPASM/twitch_domain_containing"/>
    <property type="match status" value="1"/>
</dbReference>
<comment type="pathway">
    <text evidence="12">Cofactor biosynthesis; molybdopterin biosynthesis.</text>
</comment>
<proteinExistence type="inferred from homology"/>
<gene>
    <name evidence="12 14" type="primary">moaA</name>
    <name evidence="14" type="ORF">EH243_14490</name>
</gene>
<evidence type="ECO:0000313" key="15">
    <source>
        <dbReference type="Proteomes" id="UP000283087"/>
    </source>
</evidence>
<comment type="function">
    <text evidence="12">Catalyzes the cyclization of GTP to (8S)-3',8-cyclo-7,8-dihydroguanosine 5'-triphosphate.</text>
</comment>
<evidence type="ECO:0000256" key="2">
    <source>
        <dbReference type="ARBA" id="ARBA00022485"/>
    </source>
</evidence>
<comment type="catalytic activity">
    <reaction evidence="11 12">
        <text>GTP + AH2 + S-adenosyl-L-methionine = (8S)-3',8-cyclo-7,8-dihydroguanosine 5'-triphosphate + 5'-deoxyadenosine + L-methionine + A + H(+)</text>
        <dbReference type="Rhea" id="RHEA:49576"/>
        <dbReference type="ChEBI" id="CHEBI:13193"/>
        <dbReference type="ChEBI" id="CHEBI:15378"/>
        <dbReference type="ChEBI" id="CHEBI:17319"/>
        <dbReference type="ChEBI" id="CHEBI:17499"/>
        <dbReference type="ChEBI" id="CHEBI:37565"/>
        <dbReference type="ChEBI" id="CHEBI:57844"/>
        <dbReference type="ChEBI" id="CHEBI:59789"/>
        <dbReference type="ChEBI" id="CHEBI:131766"/>
        <dbReference type="EC" id="4.1.99.22"/>
    </reaction>
</comment>
<evidence type="ECO:0000256" key="12">
    <source>
        <dbReference type="HAMAP-Rule" id="MF_01225"/>
    </source>
</evidence>
<evidence type="ECO:0000256" key="9">
    <source>
        <dbReference type="ARBA" id="ARBA00023150"/>
    </source>
</evidence>
<dbReference type="InterPro" id="IPR050105">
    <property type="entry name" value="MoCo_biosynth_MoaA/MoaC"/>
</dbReference>
<keyword evidence="7 12" id="KW-0411">Iron-sulfur</keyword>
<dbReference type="SFLD" id="SFLDG01386">
    <property type="entry name" value="main_SPASM_domain-containing"/>
    <property type="match status" value="1"/>
</dbReference>
<feature type="binding site" evidence="12">
    <location>
        <position position="103"/>
    </location>
    <ligand>
        <name>GTP</name>
        <dbReference type="ChEBI" id="CHEBI:37565"/>
    </ligand>
</feature>
<dbReference type="CDD" id="cd21117">
    <property type="entry name" value="Twitch_MoaA"/>
    <property type="match status" value="1"/>
</dbReference>
<dbReference type="InterPro" id="IPR010505">
    <property type="entry name" value="MoaA_twitch"/>
</dbReference>
<dbReference type="Proteomes" id="UP000283087">
    <property type="component" value="Unassembled WGS sequence"/>
</dbReference>
<dbReference type="SMART" id="SM00729">
    <property type="entry name" value="Elp3"/>
    <property type="match status" value="1"/>
</dbReference>
<dbReference type="EMBL" id="RQXW01000014">
    <property type="protein sequence ID" value="RTE65068.1"/>
    <property type="molecule type" value="Genomic_DNA"/>
</dbReference>
<evidence type="ECO:0000256" key="6">
    <source>
        <dbReference type="ARBA" id="ARBA00023004"/>
    </source>
</evidence>
<keyword evidence="2 12" id="KW-0004">4Fe-4S</keyword>
<comment type="similarity">
    <text evidence="12">Belongs to the radical SAM superfamily. MoaA family.</text>
</comment>
<keyword evidence="3 12" id="KW-0949">S-adenosyl-L-methionine</keyword>
<feature type="binding site" evidence="12">
    <location>
        <position position="39"/>
    </location>
    <ligand>
        <name>[4Fe-4S] cluster</name>
        <dbReference type="ChEBI" id="CHEBI:49883"/>
        <label>1</label>
        <note>4Fe-4S-S-AdoMet</note>
    </ligand>
</feature>
<dbReference type="GO" id="GO:0005525">
    <property type="term" value="F:GTP binding"/>
    <property type="evidence" value="ECO:0007669"/>
    <property type="project" value="UniProtKB-UniRule"/>
</dbReference>
<dbReference type="Pfam" id="PF06463">
    <property type="entry name" value="Mob_synth_C"/>
    <property type="match status" value="1"/>
</dbReference>
<dbReference type="PANTHER" id="PTHR22960:SF0">
    <property type="entry name" value="MOLYBDENUM COFACTOR BIOSYNTHESIS PROTEIN 1"/>
    <property type="match status" value="1"/>
</dbReference>
<dbReference type="InterPro" id="IPR013483">
    <property type="entry name" value="MoaA"/>
</dbReference>
<keyword evidence="5 12" id="KW-0547">Nucleotide-binding</keyword>
<evidence type="ECO:0000256" key="5">
    <source>
        <dbReference type="ARBA" id="ARBA00022741"/>
    </source>
</evidence>
<reference evidence="14 15" key="1">
    <citation type="submission" date="2018-11" db="EMBL/GenBank/DDBJ databases">
        <title>The draft genome sequence of Amphritea opalescens ANRC-JH13T.</title>
        <authorList>
            <person name="Fang Z."/>
            <person name="Zhang Y."/>
            <person name="Han X."/>
        </authorList>
    </citation>
    <scope>NUCLEOTIDE SEQUENCE [LARGE SCALE GENOMIC DNA]</scope>
    <source>
        <strain evidence="14 15">ANRC-JH13</strain>
    </source>
</reference>
<dbReference type="SUPFAM" id="SSF102114">
    <property type="entry name" value="Radical SAM enzymes"/>
    <property type="match status" value="1"/>
</dbReference>
<dbReference type="SFLD" id="SFLDG01383">
    <property type="entry name" value="cyclic_pyranopterin_phosphate"/>
    <property type="match status" value="1"/>
</dbReference>
<feature type="binding site" evidence="12">
    <location>
        <position position="127"/>
    </location>
    <ligand>
        <name>S-adenosyl-L-methionine</name>
        <dbReference type="ChEBI" id="CHEBI:59789"/>
    </ligand>
</feature>
<evidence type="ECO:0000256" key="7">
    <source>
        <dbReference type="ARBA" id="ARBA00023014"/>
    </source>
</evidence>
<organism evidence="14 15">
    <name type="scientific">Amphritea opalescens</name>
    <dbReference type="NCBI Taxonomy" id="2490544"/>
    <lineage>
        <taxon>Bacteria</taxon>
        <taxon>Pseudomonadati</taxon>
        <taxon>Pseudomonadota</taxon>
        <taxon>Gammaproteobacteria</taxon>
        <taxon>Oceanospirillales</taxon>
        <taxon>Oceanospirillaceae</taxon>
        <taxon>Amphritea</taxon>
    </lineage>
</organism>
<dbReference type="InterPro" id="IPR058240">
    <property type="entry name" value="rSAM_sf"/>
</dbReference>
<dbReference type="InterPro" id="IPR013785">
    <property type="entry name" value="Aldolase_TIM"/>
</dbReference>
<dbReference type="UniPathway" id="UPA00344"/>
<feature type="binding site" evidence="12">
    <location>
        <position position="279"/>
    </location>
    <ligand>
        <name>[4Fe-4S] cluster</name>
        <dbReference type="ChEBI" id="CHEBI:49883"/>
        <label>2</label>
        <note>4Fe-4S-substrate</note>
    </ligand>
</feature>
<dbReference type="OrthoDB" id="9763993at2"/>
<evidence type="ECO:0000256" key="10">
    <source>
        <dbReference type="ARBA" id="ARBA00023239"/>
    </source>
</evidence>
<dbReference type="InterPro" id="IPR000385">
    <property type="entry name" value="MoaA_NifB_PqqE_Fe-S-bd_CS"/>
</dbReference>
<dbReference type="Gene3D" id="3.20.20.70">
    <property type="entry name" value="Aldolase class I"/>
    <property type="match status" value="1"/>
</dbReference>
<name>A0A430KNJ7_9GAMM</name>
<feature type="binding site" evidence="12">
    <location>
        <position position="25"/>
    </location>
    <ligand>
        <name>GTP</name>
        <dbReference type="ChEBI" id="CHEBI:37565"/>
    </ligand>
</feature>
<comment type="cofactor">
    <cofactor evidence="12">
        <name>[4Fe-4S] cluster</name>
        <dbReference type="ChEBI" id="CHEBI:49883"/>
    </cofactor>
    <text evidence="12">Binds 2 [4Fe-4S] clusters. Binds 1 [4Fe-4S] cluster coordinated with 3 cysteines and an exchangeable S-adenosyl-L-methionine and 1 [4Fe-4S] cluster coordinated with 3 cysteines and the GTP-derived substrate.</text>
</comment>
<feature type="binding site" evidence="12">
    <location>
        <position position="36"/>
    </location>
    <ligand>
        <name>[4Fe-4S] cluster</name>
        <dbReference type="ChEBI" id="CHEBI:49883"/>
        <label>1</label>
        <note>4Fe-4S-S-AdoMet</note>
    </ligand>
</feature>
<feature type="domain" description="Radical SAM core" evidence="13">
    <location>
        <begin position="16"/>
        <end position="228"/>
    </location>
</feature>
<keyword evidence="10 12" id="KW-0456">Lyase</keyword>
<dbReference type="EC" id="4.1.99.22" evidence="1 12"/>
<accession>A0A430KNJ7</accession>
<keyword evidence="8 12" id="KW-0342">GTP-binding</keyword>
<feature type="binding site" evidence="12">
    <location>
        <position position="74"/>
    </location>
    <ligand>
        <name>GTP</name>
        <dbReference type="ChEBI" id="CHEBI:37565"/>
    </ligand>
</feature>
<dbReference type="InterPro" id="IPR007197">
    <property type="entry name" value="rSAM"/>
</dbReference>
<dbReference type="SFLD" id="SFLDS00029">
    <property type="entry name" value="Radical_SAM"/>
    <property type="match status" value="1"/>
</dbReference>
<dbReference type="InterPro" id="IPR006638">
    <property type="entry name" value="Elp3/MiaA/NifB-like_rSAM"/>
</dbReference>
<evidence type="ECO:0000256" key="1">
    <source>
        <dbReference type="ARBA" id="ARBA00012167"/>
    </source>
</evidence>
<dbReference type="GO" id="GO:0006777">
    <property type="term" value="P:Mo-molybdopterin cofactor biosynthetic process"/>
    <property type="evidence" value="ECO:0007669"/>
    <property type="project" value="UniProtKB-UniRule"/>
</dbReference>
<feature type="binding site" evidence="12">
    <location>
        <position position="262"/>
    </location>
    <ligand>
        <name>[4Fe-4S] cluster</name>
        <dbReference type="ChEBI" id="CHEBI:49883"/>
        <label>2</label>
        <note>4Fe-4S-substrate</note>
    </ligand>
</feature>
<feature type="binding site" evidence="12">
    <location>
        <position position="164"/>
    </location>
    <ligand>
        <name>GTP</name>
        <dbReference type="ChEBI" id="CHEBI:37565"/>
    </ligand>
</feature>
<dbReference type="GO" id="GO:0061798">
    <property type="term" value="F:GTP 3',8'-cyclase activity"/>
    <property type="evidence" value="ECO:0007669"/>
    <property type="project" value="UniProtKB-UniRule"/>
</dbReference>
<keyword evidence="4 12" id="KW-0479">Metal-binding</keyword>
<evidence type="ECO:0000256" key="8">
    <source>
        <dbReference type="ARBA" id="ARBA00023134"/>
    </source>
</evidence>
<evidence type="ECO:0000259" key="13">
    <source>
        <dbReference type="PROSITE" id="PS51918"/>
    </source>
</evidence>
<dbReference type="HAMAP" id="MF_01225_B">
    <property type="entry name" value="MoaA_B"/>
    <property type="match status" value="1"/>
</dbReference>
<dbReference type="GO" id="GO:0061799">
    <property type="term" value="F:cyclic pyranopterin monophosphate synthase activity"/>
    <property type="evidence" value="ECO:0007669"/>
    <property type="project" value="TreeGrafter"/>
</dbReference>
<dbReference type="PROSITE" id="PS01305">
    <property type="entry name" value="MOAA_NIFB_PQQE"/>
    <property type="match status" value="1"/>
</dbReference>
<dbReference type="InterPro" id="IPR040064">
    <property type="entry name" value="MoaA-like"/>
</dbReference>
<evidence type="ECO:0000256" key="11">
    <source>
        <dbReference type="ARBA" id="ARBA00048697"/>
    </source>
</evidence>
<dbReference type="GO" id="GO:1904047">
    <property type="term" value="F:S-adenosyl-L-methionine binding"/>
    <property type="evidence" value="ECO:0007669"/>
    <property type="project" value="UniProtKB-UniRule"/>
</dbReference>
<dbReference type="Pfam" id="PF04055">
    <property type="entry name" value="Radical_SAM"/>
    <property type="match status" value="1"/>
</dbReference>
<dbReference type="GO" id="GO:0051539">
    <property type="term" value="F:4 iron, 4 sulfur cluster binding"/>
    <property type="evidence" value="ECO:0007669"/>
    <property type="project" value="UniProtKB-UniRule"/>
</dbReference>
<evidence type="ECO:0000313" key="14">
    <source>
        <dbReference type="EMBL" id="RTE65068.1"/>
    </source>
</evidence>
<dbReference type="PANTHER" id="PTHR22960">
    <property type="entry name" value="MOLYBDOPTERIN COFACTOR SYNTHESIS PROTEIN A"/>
    <property type="match status" value="1"/>
</dbReference>
<comment type="subunit">
    <text evidence="12">Monomer and homodimer.</text>
</comment>
<sequence length="337" mass="37943">MTTTTNKNNSSQLVDRFGRRVEYIRLSVTDRCDFRCVYCMAEEMEFLPRSEVLSLEELYFVAQAFVDLGVNKIRLTGGEPLVRRGILSLVEKLGQLPAELLITTNGSQLAGMAADLKRLGVDRLNISLDSLQDDKFKRLTRTGRLHQVLAGIDAAVAAGFKRIKLNAVVLKGRNDDEVLDLISFARDKGVDITFIEEMPLGAITEHDRAEAYCSSDELLALIKPAYPLIDCTEKTGGPSRYYRMADSDSRVGFISPHSHNFCSECNRVRMTVEGRLLLCLGNEHSMDLRQVIREHPGDIERLKQHLIQAMDLKPEQHHFDLDDDAPQIVRFMNMTGG</sequence>
<dbReference type="CDD" id="cd01335">
    <property type="entry name" value="Radical_SAM"/>
    <property type="match status" value="1"/>
</dbReference>
<keyword evidence="6 12" id="KW-0408">Iron</keyword>
<evidence type="ECO:0000256" key="4">
    <source>
        <dbReference type="ARBA" id="ARBA00022723"/>
    </source>
</evidence>
<feature type="binding site" evidence="12">
    <location>
        <position position="198"/>
    </location>
    <ligand>
        <name>S-adenosyl-L-methionine</name>
        <dbReference type="ChEBI" id="CHEBI:59789"/>
    </ligand>
</feature>
<comment type="caution">
    <text evidence="14">The sequence shown here is derived from an EMBL/GenBank/DDBJ whole genome shotgun (WGS) entry which is preliminary data.</text>
</comment>
<dbReference type="NCBIfam" id="TIGR02666">
    <property type="entry name" value="moaA"/>
    <property type="match status" value="1"/>
</dbReference>
<protein>
    <recommendedName>
        <fullName evidence="1 12">GTP 3',8-cyclase</fullName>
        <ecNumber evidence="1 12">4.1.99.22</ecNumber>
    </recommendedName>
    <alternativeName>
        <fullName evidence="12">Molybdenum cofactor biosynthesis protein A</fullName>
    </alternativeName>
</protein>
<feature type="binding site" evidence="12">
    <location>
        <position position="32"/>
    </location>
    <ligand>
        <name>[4Fe-4S] cluster</name>
        <dbReference type="ChEBI" id="CHEBI:49883"/>
        <label>1</label>
        <note>4Fe-4S-S-AdoMet</note>
    </ligand>
</feature>